<evidence type="ECO:0000313" key="2">
    <source>
        <dbReference type="EMBL" id="GAW80419.1"/>
    </source>
</evidence>
<feature type="region of interest" description="Disordered" evidence="1">
    <location>
        <begin position="188"/>
        <end position="211"/>
    </location>
</feature>
<organism evidence="2 3">
    <name type="scientific">Plasmodium gonderi</name>
    <dbReference type="NCBI Taxonomy" id="77519"/>
    <lineage>
        <taxon>Eukaryota</taxon>
        <taxon>Sar</taxon>
        <taxon>Alveolata</taxon>
        <taxon>Apicomplexa</taxon>
        <taxon>Aconoidasida</taxon>
        <taxon>Haemosporida</taxon>
        <taxon>Plasmodiidae</taxon>
        <taxon>Plasmodium</taxon>
        <taxon>Plasmodium (Plasmodium)</taxon>
    </lineage>
</organism>
<evidence type="ECO:0000256" key="1">
    <source>
        <dbReference type="SAM" id="MobiDB-lite"/>
    </source>
</evidence>
<keyword evidence="3" id="KW-1185">Reference proteome</keyword>
<evidence type="ECO:0000313" key="3">
    <source>
        <dbReference type="Proteomes" id="UP000195521"/>
    </source>
</evidence>
<accession>A0A1Y1JD26</accession>
<sequence length="211" mass="25946">MMSEANRVKLRNSNICDKELEESVRKLIEEVGYNDSSEDETDIIISTEFINRNLLAFLKINSKANKIWYNKCLKEKEKYWEKKMKFWNQFEIYTWSELFFGEKTRGIDQNWKNKMWDIWFTYIHRIMWMEDVEDTKQFKKRIEKCYSYIYISNKYTKKKRHFEKVKQKKILNAWNHFINSNLEKWQKERKAAAEPTKSKSKKRRTKKANAS</sequence>
<dbReference type="EMBL" id="BDQF01000008">
    <property type="protein sequence ID" value="GAW80419.1"/>
    <property type="molecule type" value="Genomic_DNA"/>
</dbReference>
<dbReference type="OMA" id="RIMWMED"/>
<comment type="caution">
    <text evidence="2">The sequence shown here is derived from an EMBL/GenBank/DDBJ whole genome shotgun (WGS) entry which is preliminary data.</text>
</comment>
<dbReference type="Proteomes" id="UP000195521">
    <property type="component" value="Unassembled WGS sequence"/>
</dbReference>
<dbReference type="AlphaFoldDB" id="A0A1Y1JD26"/>
<feature type="compositionally biased region" description="Basic residues" evidence="1">
    <location>
        <begin position="198"/>
        <end position="211"/>
    </location>
</feature>
<dbReference type="RefSeq" id="XP_028543008.1">
    <property type="nucleotide sequence ID" value="XM_028687207.1"/>
</dbReference>
<gene>
    <name evidence="2" type="ORF">PGO_073340</name>
</gene>
<proteinExistence type="predicted"/>
<dbReference type="GeneID" id="39747132"/>
<protein>
    <submittedName>
        <fullName evidence="2">Uncharacterized protein</fullName>
    </submittedName>
</protein>
<reference evidence="3" key="1">
    <citation type="submission" date="2017-04" db="EMBL/GenBank/DDBJ databases">
        <title>Plasmodium gonderi genome.</title>
        <authorList>
            <person name="Arisue N."/>
            <person name="Honma H."/>
            <person name="Kawai S."/>
            <person name="Tougan T."/>
            <person name="Tanabe K."/>
            <person name="Horii T."/>
        </authorList>
    </citation>
    <scope>NUCLEOTIDE SEQUENCE [LARGE SCALE GENOMIC DNA]</scope>
    <source>
        <strain evidence="3">ATCC 30045</strain>
    </source>
</reference>
<dbReference type="OrthoDB" id="387225at2759"/>
<name>A0A1Y1JD26_PLAGO</name>